<comment type="subcellular location">
    <subcellularLocation>
        <location evidence="1">Membrane</location>
        <topology evidence="1">Multi-pass membrane protein</topology>
    </subcellularLocation>
</comment>
<keyword evidence="7" id="KW-0406">Ion transport</keyword>
<sequence>MSLNERILAFLDSPAVRNGIIAVILLNAVVLGMETSDSIMASFGPLIVAIDTACLAVFVVELTLKLVALRLSFFRSGWNLFDFVIVGIAIVPGAGNFSVLRALRVLRLLRVISVAPALRRVVEGFVRAIPGMGSVILLMGMIFYISAVLATQLFGAGFPEWFGDLGASTYSLFQIMTLESWSMGIVRPVMEVYPYAWAFFVPFILVTTFAVVNLLVGLIVNSMQDAHNEESDARTDEYRDEVLTRLRAIEARLERNE</sequence>
<keyword evidence="4" id="KW-0106">Calcium</keyword>
<reference evidence="13 14" key="1">
    <citation type="journal article" date="2011" name="Syst. Appl. Microbiol.">
        <title>Defluviimonas denitrificans gen. nov., sp. nov., and Pararhodobacter aggregans gen. nov., sp. nov., non-phototrophic Rhodobacteraceae from the biofilter of a marine aquaculture.</title>
        <authorList>
            <person name="Foesel B.U."/>
            <person name="Drake H.L."/>
            <person name="Schramm A."/>
        </authorList>
    </citation>
    <scope>NUCLEOTIDE SEQUENCE [LARGE SCALE GENOMIC DNA]</scope>
    <source>
        <strain evidence="13 14">D1-19</strain>
    </source>
</reference>
<protein>
    <submittedName>
        <fullName evidence="13">Voltage-gated sodium channel</fullName>
    </submittedName>
</protein>
<keyword evidence="8 11" id="KW-0472">Membrane</keyword>
<feature type="transmembrane region" description="Helical" evidence="11">
    <location>
        <begin position="15"/>
        <end position="33"/>
    </location>
</feature>
<dbReference type="InterPro" id="IPR027359">
    <property type="entry name" value="Volt_channel_dom_sf"/>
</dbReference>
<keyword evidence="10 13" id="KW-0407">Ion channel</keyword>
<accession>A0A2T7UUC6</accession>
<organism evidence="13 14">
    <name type="scientific">Pararhodobacter aggregans</name>
    <dbReference type="NCBI Taxonomy" id="404875"/>
    <lineage>
        <taxon>Bacteria</taxon>
        <taxon>Pseudomonadati</taxon>
        <taxon>Pseudomonadota</taxon>
        <taxon>Alphaproteobacteria</taxon>
        <taxon>Rhodobacterales</taxon>
        <taxon>Paracoccaceae</taxon>
        <taxon>Pararhodobacter</taxon>
    </lineage>
</organism>
<evidence type="ECO:0000256" key="11">
    <source>
        <dbReference type="SAM" id="Phobius"/>
    </source>
</evidence>
<evidence type="ECO:0000256" key="3">
    <source>
        <dbReference type="ARBA" id="ARBA00022692"/>
    </source>
</evidence>
<dbReference type="PANTHER" id="PTHR45628:SF7">
    <property type="entry name" value="VOLTAGE-DEPENDENT CALCIUM CHANNEL TYPE A SUBUNIT ALPHA-1"/>
    <property type="match status" value="1"/>
</dbReference>
<comment type="caution">
    <text evidence="13">The sequence shown here is derived from an EMBL/GenBank/DDBJ whole genome shotgun (WGS) entry which is preliminary data.</text>
</comment>
<keyword evidence="6 11" id="KW-1133">Transmembrane helix</keyword>
<feature type="transmembrane region" description="Helical" evidence="11">
    <location>
        <begin position="124"/>
        <end position="145"/>
    </location>
</feature>
<dbReference type="InterPro" id="IPR005821">
    <property type="entry name" value="Ion_trans_dom"/>
</dbReference>
<evidence type="ECO:0000313" key="14">
    <source>
        <dbReference type="Proteomes" id="UP000244810"/>
    </source>
</evidence>
<keyword evidence="9" id="KW-0325">Glycoprotein</keyword>
<dbReference type="OrthoDB" id="5297065at2"/>
<evidence type="ECO:0000256" key="10">
    <source>
        <dbReference type="ARBA" id="ARBA00023303"/>
    </source>
</evidence>
<dbReference type="RefSeq" id="WP_107751564.1">
    <property type="nucleotide sequence ID" value="NZ_QBKF01000004.1"/>
</dbReference>
<dbReference type="PANTHER" id="PTHR45628">
    <property type="entry name" value="VOLTAGE-DEPENDENT CALCIUM CHANNEL TYPE A SUBUNIT ALPHA-1"/>
    <property type="match status" value="1"/>
</dbReference>
<dbReference type="SUPFAM" id="SSF81324">
    <property type="entry name" value="Voltage-gated potassium channels"/>
    <property type="match status" value="1"/>
</dbReference>
<dbReference type="Gene3D" id="1.20.120.350">
    <property type="entry name" value="Voltage-gated potassium channels. Chain C"/>
    <property type="match status" value="1"/>
</dbReference>
<keyword evidence="3 11" id="KW-0812">Transmembrane</keyword>
<dbReference type="GO" id="GO:0098703">
    <property type="term" value="P:calcium ion import across plasma membrane"/>
    <property type="evidence" value="ECO:0007669"/>
    <property type="project" value="TreeGrafter"/>
</dbReference>
<evidence type="ECO:0000256" key="6">
    <source>
        <dbReference type="ARBA" id="ARBA00022989"/>
    </source>
</evidence>
<evidence type="ECO:0000259" key="12">
    <source>
        <dbReference type="Pfam" id="PF00520"/>
    </source>
</evidence>
<evidence type="ECO:0000256" key="4">
    <source>
        <dbReference type="ARBA" id="ARBA00022837"/>
    </source>
</evidence>
<dbReference type="InterPro" id="IPR050599">
    <property type="entry name" value="VDCC_alpha-1_subunit"/>
</dbReference>
<keyword evidence="2" id="KW-0813">Transport</keyword>
<dbReference type="Gene3D" id="1.10.287.70">
    <property type="match status" value="1"/>
</dbReference>
<dbReference type="EMBL" id="QDDR01000003">
    <property type="protein sequence ID" value="PVE48191.1"/>
    <property type="molecule type" value="Genomic_DNA"/>
</dbReference>
<dbReference type="Proteomes" id="UP000244810">
    <property type="component" value="Unassembled WGS sequence"/>
</dbReference>
<evidence type="ECO:0000256" key="8">
    <source>
        <dbReference type="ARBA" id="ARBA00023136"/>
    </source>
</evidence>
<dbReference type="Pfam" id="PF00520">
    <property type="entry name" value="Ion_trans"/>
    <property type="match status" value="1"/>
</dbReference>
<feature type="transmembrane region" description="Helical" evidence="11">
    <location>
        <begin position="195"/>
        <end position="220"/>
    </location>
</feature>
<feature type="domain" description="Ion transport" evidence="12">
    <location>
        <begin position="20"/>
        <end position="229"/>
    </location>
</feature>
<evidence type="ECO:0000256" key="5">
    <source>
        <dbReference type="ARBA" id="ARBA00022882"/>
    </source>
</evidence>
<name>A0A2T7UUC6_9RHOB</name>
<proteinExistence type="predicted"/>
<dbReference type="GO" id="GO:0008331">
    <property type="term" value="F:high voltage-gated calcium channel activity"/>
    <property type="evidence" value="ECO:0007669"/>
    <property type="project" value="TreeGrafter"/>
</dbReference>
<evidence type="ECO:0000256" key="7">
    <source>
        <dbReference type="ARBA" id="ARBA00023065"/>
    </source>
</evidence>
<feature type="transmembrane region" description="Helical" evidence="11">
    <location>
        <begin position="40"/>
        <end position="60"/>
    </location>
</feature>
<dbReference type="GO" id="GO:0005891">
    <property type="term" value="C:voltage-gated calcium channel complex"/>
    <property type="evidence" value="ECO:0007669"/>
    <property type="project" value="TreeGrafter"/>
</dbReference>
<evidence type="ECO:0000256" key="1">
    <source>
        <dbReference type="ARBA" id="ARBA00004141"/>
    </source>
</evidence>
<evidence type="ECO:0000256" key="9">
    <source>
        <dbReference type="ARBA" id="ARBA00023180"/>
    </source>
</evidence>
<evidence type="ECO:0000256" key="2">
    <source>
        <dbReference type="ARBA" id="ARBA00022448"/>
    </source>
</evidence>
<dbReference type="AlphaFoldDB" id="A0A2T7UUC6"/>
<keyword evidence="14" id="KW-1185">Reference proteome</keyword>
<gene>
    <name evidence="13" type="ORF">DDE23_08660</name>
</gene>
<keyword evidence="5" id="KW-0851">Voltage-gated channel</keyword>
<evidence type="ECO:0000313" key="13">
    <source>
        <dbReference type="EMBL" id="PVE48191.1"/>
    </source>
</evidence>
<feature type="transmembrane region" description="Helical" evidence="11">
    <location>
        <begin position="80"/>
        <end position="103"/>
    </location>
</feature>